<reference evidence="8" key="2">
    <citation type="journal article" date="2022" name="Microb. Genom.">
        <title>A chromosome-scale genome assembly of the tomato pathogen Cladosporium fulvum reveals a compartmentalized genome architecture and the presence of a dispensable chromosome.</title>
        <authorList>
            <person name="Zaccaron A.Z."/>
            <person name="Chen L.H."/>
            <person name="Samaras A."/>
            <person name="Stergiopoulos I."/>
        </authorList>
    </citation>
    <scope>NUCLEOTIDE SEQUENCE</scope>
    <source>
        <strain evidence="8">Race5_Kim</strain>
    </source>
</reference>
<evidence type="ECO:0000256" key="2">
    <source>
        <dbReference type="ARBA" id="ARBA00004389"/>
    </source>
</evidence>
<protein>
    <submittedName>
        <fullName evidence="8">Cytochrome P450 7B1</fullName>
    </submittedName>
</protein>
<evidence type="ECO:0000256" key="5">
    <source>
        <dbReference type="ARBA" id="ARBA00022723"/>
    </source>
</evidence>
<feature type="binding site" description="axial binding residue" evidence="7">
    <location>
        <position position="511"/>
    </location>
    <ligand>
        <name>heme</name>
        <dbReference type="ChEBI" id="CHEBI:30413"/>
    </ligand>
    <ligandPart>
        <name>Fe</name>
        <dbReference type="ChEBI" id="CHEBI:18248"/>
    </ligandPart>
</feature>
<dbReference type="CDD" id="cd11040">
    <property type="entry name" value="CYP7_CYP8-like"/>
    <property type="match status" value="1"/>
</dbReference>
<dbReference type="GeneID" id="71987603"/>
<keyword evidence="4" id="KW-0443">Lipid metabolism</keyword>
<dbReference type="KEGG" id="ffu:CLAFUR5_07725"/>
<reference evidence="8" key="1">
    <citation type="submission" date="2021-12" db="EMBL/GenBank/DDBJ databases">
        <authorList>
            <person name="Zaccaron A."/>
            <person name="Stergiopoulos I."/>
        </authorList>
    </citation>
    <scope>NUCLEOTIDE SEQUENCE</scope>
    <source>
        <strain evidence="8">Race5_Kim</strain>
    </source>
</reference>
<evidence type="ECO:0000256" key="4">
    <source>
        <dbReference type="ARBA" id="ARBA00022516"/>
    </source>
</evidence>
<comment type="subcellular location">
    <subcellularLocation>
        <location evidence="2">Endoplasmic reticulum membrane</location>
        <topology evidence="2">Single-pass membrane protein</topology>
    </subcellularLocation>
</comment>
<evidence type="ECO:0000256" key="1">
    <source>
        <dbReference type="ARBA" id="ARBA00001971"/>
    </source>
</evidence>
<dbReference type="InterPro" id="IPR001128">
    <property type="entry name" value="Cyt_P450"/>
</dbReference>
<keyword evidence="6 7" id="KW-0408">Iron</keyword>
<dbReference type="PANTHER" id="PTHR24306">
    <property type="match status" value="1"/>
</dbReference>
<comment type="similarity">
    <text evidence="3">Belongs to the cytochrome P450 family.</text>
</comment>
<evidence type="ECO:0000256" key="6">
    <source>
        <dbReference type="ARBA" id="ARBA00023004"/>
    </source>
</evidence>
<keyword evidence="7" id="KW-0349">Heme</keyword>
<evidence type="ECO:0000256" key="7">
    <source>
        <dbReference type="PIRSR" id="PIRSR602403-1"/>
    </source>
</evidence>
<evidence type="ECO:0000256" key="3">
    <source>
        <dbReference type="ARBA" id="ARBA00010617"/>
    </source>
</evidence>
<accession>A0A9Q8P9V5</accession>
<dbReference type="GO" id="GO:0005789">
    <property type="term" value="C:endoplasmic reticulum membrane"/>
    <property type="evidence" value="ECO:0007669"/>
    <property type="project" value="UniProtKB-SubCell"/>
</dbReference>
<dbReference type="PANTHER" id="PTHR24306:SF7">
    <property type="entry name" value="AHBB"/>
    <property type="match status" value="1"/>
</dbReference>
<dbReference type="Pfam" id="PF00067">
    <property type="entry name" value="p450"/>
    <property type="match status" value="1"/>
</dbReference>
<dbReference type="AlphaFoldDB" id="A0A9Q8P9V5"/>
<proteinExistence type="inferred from homology"/>
<comment type="cofactor">
    <cofactor evidence="1 7">
        <name>heme</name>
        <dbReference type="ChEBI" id="CHEBI:30413"/>
    </cofactor>
</comment>
<dbReference type="InterPro" id="IPR002403">
    <property type="entry name" value="Cyt_P450_E_grp-IV"/>
</dbReference>
<dbReference type="Proteomes" id="UP000756132">
    <property type="component" value="Chromosome 6"/>
</dbReference>
<dbReference type="OMA" id="FWNLVHI"/>
<gene>
    <name evidence="8" type="ORF">CLAFUR5_07725</name>
</gene>
<dbReference type="SUPFAM" id="SSF48264">
    <property type="entry name" value="Cytochrome P450"/>
    <property type="match status" value="1"/>
</dbReference>
<dbReference type="GO" id="GO:0020037">
    <property type="term" value="F:heme binding"/>
    <property type="evidence" value="ECO:0007669"/>
    <property type="project" value="InterPro"/>
</dbReference>
<dbReference type="OrthoDB" id="3366823at2759"/>
<dbReference type="RefSeq" id="XP_047762817.1">
    <property type="nucleotide sequence ID" value="XM_047906873.1"/>
</dbReference>
<dbReference type="Gene3D" id="1.10.630.10">
    <property type="entry name" value="Cytochrome P450"/>
    <property type="match status" value="1"/>
</dbReference>
<evidence type="ECO:0000313" key="9">
    <source>
        <dbReference type="Proteomes" id="UP000756132"/>
    </source>
</evidence>
<dbReference type="GO" id="GO:0016705">
    <property type="term" value="F:oxidoreductase activity, acting on paired donors, with incorporation or reduction of molecular oxygen"/>
    <property type="evidence" value="ECO:0007669"/>
    <property type="project" value="InterPro"/>
</dbReference>
<dbReference type="EMBL" id="CP090168">
    <property type="protein sequence ID" value="UJO18451.1"/>
    <property type="molecule type" value="Genomic_DNA"/>
</dbReference>
<keyword evidence="4" id="KW-0444">Lipid biosynthesis</keyword>
<sequence length="573" mass="64488">MGVPHQDDLTLAQGETGNVSFLLEHRWTIASFMLCVMILLTRISSSLNSRSKTAGEHGAATVPAVPYWLPILGHIPNMAWDADGFVKGLRAIYDCGIFSLNFGGTRHNIICHPGLATAVLNTKASNANNESVSKRLMDLVFGFPSNELEKYDVAFEELHGLYRIIQVEPGLGKMVEQTARKTKENINNLVTFMESPVDQMPWEKVSNINVVESPNGERVVEASLLPLIRDFCAFTANPSIMGSDFLENNPQFFDDIWILDRGFLLLATGLPRWAPIPTLTRAHIARRNNLRRLETFHAMMDKQWDGNNDDPKWSSLDDVGDLIKARMDIYCKYKLSIRARASIEHALMWAANANSNSLVFWLVNRIYEDKALLAMIREEIAPYVKVEQVETGLPIKEPPRITSLDVEGLCDKCPLLKSCYVECLRLDTGSWSFKSVKSDFVLQSREKEAQPWLLRKGEYVHVAHDLHNTDPNHFENPAVWKADRHIKYDDKRVGTADMGSIRPYGGGTSMCKGRAFALKEVMMFTAAIVSMWDIEAAGGGTWKMPKHAKATGVYSTRDDTRVWIKARKMPARG</sequence>
<keyword evidence="5 7" id="KW-0479">Metal-binding</keyword>
<dbReference type="GO" id="GO:0005506">
    <property type="term" value="F:iron ion binding"/>
    <property type="evidence" value="ECO:0007669"/>
    <property type="project" value="InterPro"/>
</dbReference>
<dbReference type="InterPro" id="IPR036396">
    <property type="entry name" value="Cyt_P450_sf"/>
</dbReference>
<organism evidence="8 9">
    <name type="scientific">Passalora fulva</name>
    <name type="common">Tomato leaf mold</name>
    <name type="synonym">Cladosporium fulvum</name>
    <dbReference type="NCBI Taxonomy" id="5499"/>
    <lineage>
        <taxon>Eukaryota</taxon>
        <taxon>Fungi</taxon>
        <taxon>Dikarya</taxon>
        <taxon>Ascomycota</taxon>
        <taxon>Pezizomycotina</taxon>
        <taxon>Dothideomycetes</taxon>
        <taxon>Dothideomycetidae</taxon>
        <taxon>Mycosphaerellales</taxon>
        <taxon>Mycosphaerellaceae</taxon>
        <taxon>Fulvia</taxon>
    </lineage>
</organism>
<evidence type="ECO:0000313" key="8">
    <source>
        <dbReference type="EMBL" id="UJO18451.1"/>
    </source>
</evidence>
<keyword evidence="9" id="KW-1185">Reference proteome</keyword>
<dbReference type="GO" id="GO:0004497">
    <property type="term" value="F:monooxygenase activity"/>
    <property type="evidence" value="ECO:0007669"/>
    <property type="project" value="InterPro"/>
</dbReference>
<dbReference type="PRINTS" id="PR00465">
    <property type="entry name" value="EP450IV"/>
</dbReference>
<name>A0A9Q8P9V5_PASFU</name>